<evidence type="ECO:0000256" key="7">
    <source>
        <dbReference type="ARBA" id="ARBA00023180"/>
    </source>
</evidence>
<feature type="signal peptide" evidence="8">
    <location>
        <begin position="1"/>
        <end position="18"/>
    </location>
</feature>
<dbReference type="SUPFAM" id="SSF49265">
    <property type="entry name" value="Fibronectin type III"/>
    <property type="match status" value="1"/>
</dbReference>
<evidence type="ECO:0000256" key="2">
    <source>
        <dbReference type="ARBA" id="ARBA00022692"/>
    </source>
</evidence>
<comment type="subcellular location">
    <subcellularLocation>
        <location evidence="1">Membrane</location>
        <topology evidence="1">Single-pass type I membrane protein</topology>
    </subcellularLocation>
</comment>
<feature type="domain" description="Type I cytokine receptor cytokine-binding" evidence="9">
    <location>
        <begin position="121"/>
        <end position="155"/>
    </location>
</feature>
<dbReference type="Proteomes" id="UP000613066">
    <property type="component" value="Unassembled WGS sequence"/>
</dbReference>
<keyword evidence="12" id="KW-1185">Reference proteome</keyword>
<feature type="non-terminal residue" evidence="11">
    <location>
        <position position="156"/>
    </location>
</feature>
<protein>
    <submittedName>
        <fullName evidence="11">CSF2R factor</fullName>
    </submittedName>
</protein>
<keyword evidence="6" id="KW-0675">Receptor</keyword>
<comment type="caution">
    <text evidence="11">The sequence shown here is derived from an EMBL/GenBank/DDBJ whole genome shotgun (WGS) entry which is preliminary data.</text>
</comment>
<evidence type="ECO:0000259" key="10">
    <source>
        <dbReference type="Pfam" id="PF18611"/>
    </source>
</evidence>
<organism evidence="11 12">
    <name type="scientific">Penelope pileata</name>
    <dbReference type="NCBI Taxonomy" id="1118817"/>
    <lineage>
        <taxon>Eukaryota</taxon>
        <taxon>Metazoa</taxon>
        <taxon>Chordata</taxon>
        <taxon>Craniata</taxon>
        <taxon>Vertebrata</taxon>
        <taxon>Euteleostomi</taxon>
        <taxon>Archelosauria</taxon>
        <taxon>Archosauria</taxon>
        <taxon>Dinosauria</taxon>
        <taxon>Saurischia</taxon>
        <taxon>Theropoda</taxon>
        <taxon>Coelurosauria</taxon>
        <taxon>Aves</taxon>
        <taxon>Neognathae</taxon>
        <taxon>Galloanserae</taxon>
        <taxon>Galliformes</taxon>
        <taxon>Cracidae</taxon>
        <taxon>Penelope</taxon>
    </lineage>
</organism>
<evidence type="ECO:0000313" key="12">
    <source>
        <dbReference type="Proteomes" id="UP000613066"/>
    </source>
</evidence>
<evidence type="ECO:0000256" key="1">
    <source>
        <dbReference type="ARBA" id="ARBA00004479"/>
    </source>
</evidence>
<keyword evidence="5" id="KW-0472">Membrane</keyword>
<evidence type="ECO:0000256" key="8">
    <source>
        <dbReference type="SAM" id="SignalP"/>
    </source>
</evidence>
<name>A0A851P7A5_9GALL</name>
<dbReference type="InterPro" id="IPR015321">
    <property type="entry name" value="TypeI_recpt_CBD"/>
</dbReference>
<evidence type="ECO:0000256" key="5">
    <source>
        <dbReference type="ARBA" id="ARBA00023136"/>
    </source>
</evidence>
<dbReference type="InterPro" id="IPR013783">
    <property type="entry name" value="Ig-like_fold"/>
</dbReference>
<dbReference type="Gene3D" id="2.60.40.3850">
    <property type="match status" value="1"/>
</dbReference>
<dbReference type="AlphaFoldDB" id="A0A851P7A5"/>
<proteinExistence type="predicted"/>
<keyword evidence="4" id="KW-1133">Transmembrane helix</keyword>
<dbReference type="InterPro" id="IPR040907">
    <property type="entry name" value="IL3Ra_N"/>
</dbReference>
<keyword evidence="3 8" id="KW-0732">Signal</keyword>
<feature type="domain" description="IL-3 receptor alpha chain N-terminal" evidence="10">
    <location>
        <begin position="35"/>
        <end position="105"/>
    </location>
</feature>
<feature type="non-terminal residue" evidence="11">
    <location>
        <position position="1"/>
    </location>
</feature>
<keyword evidence="7" id="KW-0325">Glycoprotein</keyword>
<dbReference type="Pfam" id="PF09240">
    <property type="entry name" value="IL6Ra-bind"/>
    <property type="match status" value="1"/>
</dbReference>
<gene>
    <name evidence="11" type="primary">Csf2ra_2</name>
    <name evidence="11" type="ORF">PENPIL_R14345</name>
</gene>
<reference evidence="11" key="1">
    <citation type="submission" date="2019-09" db="EMBL/GenBank/DDBJ databases">
        <title>Bird 10,000 Genomes (B10K) Project - Family phase.</title>
        <authorList>
            <person name="Zhang G."/>
        </authorList>
    </citation>
    <scope>NUCLEOTIDE SEQUENCE</scope>
    <source>
        <strain evidence="11">B10K-DU-001-08</strain>
        <tissue evidence="11">Muscle</tissue>
    </source>
</reference>
<accession>A0A851P7A5</accession>
<dbReference type="Pfam" id="PF18611">
    <property type="entry name" value="IL3Ra_N"/>
    <property type="match status" value="1"/>
</dbReference>
<evidence type="ECO:0000256" key="3">
    <source>
        <dbReference type="ARBA" id="ARBA00022729"/>
    </source>
</evidence>
<feature type="chain" id="PRO_5032513652" evidence="8">
    <location>
        <begin position="19"/>
        <end position="156"/>
    </location>
</feature>
<dbReference type="GO" id="GO:0016020">
    <property type="term" value="C:membrane"/>
    <property type="evidence" value="ECO:0007669"/>
    <property type="project" value="UniProtKB-SubCell"/>
</dbReference>
<sequence>MLACLGLIFMTQWMLLVAQMFGDWQCTNWTQESPISNLTLNWRRMELSWQSSKNFPNYHCIVDTGSQYRKKEVENRLCRFKVEDSLLLYRGAVFTIEVPNTNISKICTFIPEGRNGSAVENFSCVIYNISLMNCTWQAGRNAPGDTQYFLYWQNSR</sequence>
<dbReference type="EMBL" id="WBMW01005271">
    <property type="protein sequence ID" value="NXC48984.1"/>
    <property type="molecule type" value="Genomic_DNA"/>
</dbReference>
<evidence type="ECO:0000259" key="9">
    <source>
        <dbReference type="Pfam" id="PF09240"/>
    </source>
</evidence>
<keyword evidence="2" id="KW-0812">Transmembrane</keyword>
<evidence type="ECO:0000313" key="11">
    <source>
        <dbReference type="EMBL" id="NXC48984.1"/>
    </source>
</evidence>
<dbReference type="OrthoDB" id="9835959at2759"/>
<evidence type="ECO:0000256" key="4">
    <source>
        <dbReference type="ARBA" id="ARBA00022989"/>
    </source>
</evidence>
<dbReference type="Gene3D" id="2.60.40.10">
    <property type="entry name" value="Immunoglobulins"/>
    <property type="match status" value="1"/>
</dbReference>
<evidence type="ECO:0000256" key="6">
    <source>
        <dbReference type="ARBA" id="ARBA00023170"/>
    </source>
</evidence>
<dbReference type="InterPro" id="IPR036116">
    <property type="entry name" value="FN3_sf"/>
</dbReference>